<evidence type="ECO:0000313" key="2">
    <source>
        <dbReference type="EMBL" id="JAT48252.1"/>
    </source>
</evidence>
<feature type="compositionally biased region" description="Basic and acidic residues" evidence="1">
    <location>
        <begin position="155"/>
        <end position="171"/>
    </location>
</feature>
<name>A0A1D1Y0W1_9ARAE</name>
<feature type="region of interest" description="Disordered" evidence="1">
    <location>
        <begin position="127"/>
        <end position="222"/>
    </location>
</feature>
<dbReference type="EMBL" id="GDJX01019684">
    <property type="protein sequence ID" value="JAT48252.1"/>
    <property type="molecule type" value="Transcribed_RNA"/>
</dbReference>
<feature type="non-terminal residue" evidence="2">
    <location>
        <position position="1"/>
    </location>
</feature>
<accession>A0A1D1Y0W1</accession>
<dbReference type="AlphaFoldDB" id="A0A1D1Y0W1"/>
<protein>
    <submittedName>
        <fullName evidence="2">M-phase phosphoprotein 6</fullName>
    </submittedName>
</protein>
<proteinExistence type="predicted"/>
<dbReference type="GO" id="GO:0000460">
    <property type="term" value="P:maturation of 5.8S rRNA"/>
    <property type="evidence" value="ECO:0007669"/>
    <property type="project" value="TreeGrafter"/>
</dbReference>
<dbReference type="PANTHER" id="PTHR13582:SF0">
    <property type="entry name" value="M-PHASE PHOSPHOPROTEIN 6"/>
    <property type="match status" value="1"/>
</dbReference>
<reference evidence="2" key="1">
    <citation type="submission" date="2015-07" db="EMBL/GenBank/DDBJ databases">
        <title>Transcriptome Assembly of Anthurium amnicola.</title>
        <authorList>
            <person name="Suzuki J."/>
        </authorList>
    </citation>
    <scope>NUCLEOTIDE SEQUENCE</scope>
</reference>
<feature type="region of interest" description="Disordered" evidence="1">
    <location>
        <begin position="1"/>
        <end position="24"/>
    </location>
</feature>
<gene>
    <name evidence="2" type="primary">Mphosph6_2</name>
    <name evidence="2" type="ORF">g.33922</name>
</gene>
<sequence length="222" mass="25231">QWRAPAVWPPLPVDKPPALCGGGKGEAQEIQMAKREFSSTLKNLKFMQRAAKKEEKPKQEEEEFKPDNSFGSSAALSRKCIVIMEGNPHPQATKGRMSFQNFNPSIDKMNQEAPNANNQHAFISRNENQNLISSDRDDGYSSEDTKVESSNNYPEIDHKRKQLEVENEASHPHSSQRNLSRDGSGRPSSQNNRKGPHKQQKREKLDWNVLRPPKFQARRDGT</sequence>
<dbReference type="PANTHER" id="PTHR13582">
    <property type="entry name" value="M-PHASE PHOSPHOPROTEIN 6"/>
    <property type="match status" value="1"/>
</dbReference>
<feature type="region of interest" description="Disordered" evidence="1">
    <location>
        <begin position="48"/>
        <end position="72"/>
    </location>
</feature>
<feature type="region of interest" description="Disordered" evidence="1">
    <location>
        <begin position="86"/>
        <end position="112"/>
    </location>
</feature>
<organism evidence="2">
    <name type="scientific">Anthurium amnicola</name>
    <dbReference type="NCBI Taxonomy" id="1678845"/>
    <lineage>
        <taxon>Eukaryota</taxon>
        <taxon>Viridiplantae</taxon>
        <taxon>Streptophyta</taxon>
        <taxon>Embryophyta</taxon>
        <taxon>Tracheophyta</taxon>
        <taxon>Spermatophyta</taxon>
        <taxon>Magnoliopsida</taxon>
        <taxon>Liliopsida</taxon>
        <taxon>Araceae</taxon>
        <taxon>Pothoideae</taxon>
        <taxon>Potheae</taxon>
        <taxon>Anthurium</taxon>
    </lineage>
</organism>
<dbReference type="Pfam" id="PF10175">
    <property type="entry name" value="MPP6"/>
    <property type="match status" value="1"/>
</dbReference>
<feature type="compositionally biased region" description="Basic and acidic residues" evidence="1">
    <location>
        <begin position="134"/>
        <end position="147"/>
    </location>
</feature>
<dbReference type="InterPro" id="IPR019324">
    <property type="entry name" value="MPP6"/>
</dbReference>
<evidence type="ECO:0000256" key="1">
    <source>
        <dbReference type="SAM" id="MobiDB-lite"/>
    </source>
</evidence>